<dbReference type="eggNOG" id="COG2133">
    <property type="taxonomic scope" value="Bacteria"/>
</dbReference>
<dbReference type="eggNOG" id="COG3828">
    <property type="taxonomic scope" value="Bacteria"/>
</dbReference>
<organism evidence="2 3">
    <name type="scientific">Cyclobacterium qasimii M12-11B</name>
    <dbReference type="NCBI Taxonomy" id="641524"/>
    <lineage>
        <taxon>Bacteria</taxon>
        <taxon>Pseudomonadati</taxon>
        <taxon>Bacteroidota</taxon>
        <taxon>Cytophagia</taxon>
        <taxon>Cytophagales</taxon>
        <taxon>Cyclobacteriaceae</taxon>
        <taxon>Cyclobacterium</taxon>
    </lineage>
</organism>
<dbReference type="Gene3D" id="3.40.50.880">
    <property type="match status" value="1"/>
</dbReference>
<sequence length="307" mass="34484">MSNNSVIKGLCSLVFATLLLGACTSRPEEPKVLVFSKTDGYYHESIPEGIQAITELGKQNDFLVESTKNADMFTEELLKEYSAVIFLNTTGDVLNNNQQAVFERYIQAGGGFVGIHAAADTEYDWNWYGKMVGGYFVDHPGINDPHPNVQQGDLDVIDRTNPSTSFLPEKWTRTDEWYSYKNLNPDVNVLITLDESSYQGGEDMGEHPIAWYHEYDGGRAFYTGSGHTKASYKEELYLKHVLEGIKYAIGDNKILDYSSAQSKIVPDADRFEKVNLVVGEFKEPTEMTILPNLDVLISQRRGENHAL</sequence>
<evidence type="ECO:0000313" key="2">
    <source>
        <dbReference type="EMBL" id="EPR66447.1"/>
    </source>
</evidence>
<name>S7VA39_9BACT</name>
<dbReference type="InterPro" id="IPR029062">
    <property type="entry name" value="Class_I_gatase-like"/>
</dbReference>
<dbReference type="PATRIC" id="fig|641524.5.peg.4545"/>
<dbReference type="SUPFAM" id="SSF52317">
    <property type="entry name" value="Class I glutamine amidotransferase-like"/>
    <property type="match status" value="1"/>
</dbReference>
<dbReference type="InterPro" id="IPR029010">
    <property type="entry name" value="ThuA-like"/>
</dbReference>
<dbReference type="AlphaFoldDB" id="S7VA39"/>
<dbReference type="EMBL" id="ATNM01000147">
    <property type="protein sequence ID" value="EPR66447.1"/>
    <property type="molecule type" value="Genomic_DNA"/>
</dbReference>
<reference evidence="2 3" key="1">
    <citation type="journal article" date="2013" name="Genome Announc.">
        <title>Draft Genome Sequence of Cyclobacterium qasimii Strain M12-11BT, Isolated from Arctic Marine Sediment.</title>
        <authorList>
            <person name="Shivaji S."/>
            <person name="Ara S."/>
            <person name="Singh A."/>
            <person name="Kumar Pinnaka A."/>
        </authorList>
    </citation>
    <scope>NUCLEOTIDE SEQUENCE [LARGE SCALE GENOMIC DNA]</scope>
    <source>
        <strain evidence="2 3">M12-11B</strain>
    </source>
</reference>
<gene>
    <name evidence="2" type="ORF">ADICYQ_4581</name>
</gene>
<evidence type="ECO:0000313" key="3">
    <source>
        <dbReference type="Proteomes" id="UP000014974"/>
    </source>
</evidence>
<protein>
    <submittedName>
        <fullName evidence="2">Cytochrome c551/c552</fullName>
    </submittedName>
</protein>
<dbReference type="Proteomes" id="UP000014974">
    <property type="component" value="Unassembled WGS sequence"/>
</dbReference>
<feature type="domain" description="ThuA-like" evidence="1">
    <location>
        <begin position="31"/>
        <end position="248"/>
    </location>
</feature>
<proteinExistence type="predicted"/>
<dbReference type="STRING" id="641524.ADICYQ_4581"/>
<comment type="caution">
    <text evidence="2">The sequence shown here is derived from an EMBL/GenBank/DDBJ whole genome shotgun (WGS) entry which is preliminary data.</text>
</comment>
<dbReference type="Pfam" id="PF06283">
    <property type="entry name" value="ThuA"/>
    <property type="match status" value="1"/>
</dbReference>
<dbReference type="PANTHER" id="PTHR40469:SF2">
    <property type="entry name" value="GALACTOSE-BINDING DOMAIN-LIKE SUPERFAMILY PROTEIN"/>
    <property type="match status" value="1"/>
</dbReference>
<accession>S7VA39</accession>
<dbReference type="RefSeq" id="WP_020889672.1">
    <property type="nucleotide sequence ID" value="NZ_ATNM01000147.1"/>
</dbReference>
<dbReference type="PANTHER" id="PTHR40469">
    <property type="entry name" value="SECRETED GLYCOSYL HYDROLASE"/>
    <property type="match status" value="1"/>
</dbReference>
<evidence type="ECO:0000259" key="1">
    <source>
        <dbReference type="Pfam" id="PF06283"/>
    </source>
</evidence>